<dbReference type="InterPro" id="IPR035906">
    <property type="entry name" value="MetI-like_sf"/>
</dbReference>
<dbReference type="Proteomes" id="UP000620147">
    <property type="component" value="Unassembled WGS sequence"/>
</dbReference>
<comment type="caution">
    <text evidence="9">The sequence shown here is derived from an EMBL/GenBank/DDBJ whole genome shotgun (WGS) entry which is preliminary data.</text>
</comment>
<keyword evidence="3" id="KW-1003">Cell membrane</keyword>
<evidence type="ECO:0000259" key="8">
    <source>
        <dbReference type="PROSITE" id="PS50928"/>
    </source>
</evidence>
<accession>A0ABQ1E1R4</accession>
<evidence type="ECO:0000256" key="5">
    <source>
        <dbReference type="ARBA" id="ARBA00022989"/>
    </source>
</evidence>
<feature type="transmembrane region" description="Helical" evidence="7">
    <location>
        <begin position="118"/>
        <end position="149"/>
    </location>
</feature>
<dbReference type="Gene3D" id="1.10.3720.10">
    <property type="entry name" value="MetI-like"/>
    <property type="match status" value="1"/>
</dbReference>
<dbReference type="EMBL" id="BLYJ01000027">
    <property type="protein sequence ID" value="GFO88852.1"/>
    <property type="molecule type" value="Genomic_DNA"/>
</dbReference>
<evidence type="ECO:0000256" key="4">
    <source>
        <dbReference type="ARBA" id="ARBA00022692"/>
    </source>
</evidence>
<dbReference type="CDD" id="cd06261">
    <property type="entry name" value="TM_PBP2"/>
    <property type="match status" value="1"/>
</dbReference>
<sequence length="264" mass="28460">MQEKKKLQINKYLFISIASICAGIFVWWLVTDGLGIFRSNALPSPVKVASTFVKKWFETKPDGATLLQHLGASLQVALGGYLIGAIIGIPLGIFMAWNDKVDILVRPVFDLVRTIPGIAWTSVMVTLVGIGFLSKALVIFISAMVAMVINSYSGIKQTKTVHLWVGQTFGASNWELLTKVAIPSALPMIFTGLDVALGSAWTTLVAAELLASTKGLGFMIQQARGIFRLDIIIVGMIVIAITGAVLSSIIQFIGRKLIKGGRRG</sequence>
<feature type="transmembrane region" description="Helical" evidence="7">
    <location>
        <begin position="231"/>
        <end position="254"/>
    </location>
</feature>
<keyword evidence="2 7" id="KW-0813">Transport</keyword>
<keyword evidence="4 7" id="KW-0812">Transmembrane</keyword>
<name>A0ABQ1E1R4_9FIRM</name>
<evidence type="ECO:0000256" key="3">
    <source>
        <dbReference type="ARBA" id="ARBA00022475"/>
    </source>
</evidence>
<keyword evidence="6 7" id="KW-0472">Membrane</keyword>
<evidence type="ECO:0000313" key="9">
    <source>
        <dbReference type="EMBL" id="GFO88852.1"/>
    </source>
</evidence>
<gene>
    <name evidence="9" type="primary">tauC</name>
    <name evidence="9" type="ORF">BUFA31_20160</name>
</gene>
<feature type="transmembrane region" description="Helical" evidence="7">
    <location>
        <begin position="12"/>
        <end position="30"/>
    </location>
</feature>
<protein>
    <submittedName>
        <fullName evidence="9">Taurine ABC transporter permease</fullName>
    </submittedName>
</protein>
<evidence type="ECO:0000313" key="10">
    <source>
        <dbReference type="Proteomes" id="UP000620147"/>
    </source>
</evidence>
<reference evidence="9 10" key="1">
    <citation type="submission" date="2020-06" db="EMBL/GenBank/DDBJ databases">
        <title>Characterization of fructooligosaccharide metabolism and fructooligosaccharide-degrading enzymes in human commensal butyrate producers.</title>
        <authorList>
            <person name="Tanno H."/>
            <person name="Fujii T."/>
            <person name="Hirano K."/>
            <person name="Maeno S."/>
            <person name="Tonozuka T."/>
            <person name="Sakamoto M."/>
            <person name="Ohkuma M."/>
            <person name="Tochio T."/>
            <person name="Endo A."/>
        </authorList>
    </citation>
    <scope>NUCLEOTIDE SEQUENCE [LARGE SCALE GENOMIC DNA]</scope>
    <source>
        <strain evidence="9 10">JCM 31056</strain>
    </source>
</reference>
<comment type="similarity">
    <text evidence="7">Belongs to the binding-protein-dependent transport system permease family.</text>
</comment>
<dbReference type="SUPFAM" id="SSF161098">
    <property type="entry name" value="MetI-like"/>
    <property type="match status" value="1"/>
</dbReference>
<evidence type="ECO:0000256" key="6">
    <source>
        <dbReference type="ARBA" id="ARBA00023136"/>
    </source>
</evidence>
<feature type="domain" description="ABC transmembrane type-1" evidence="8">
    <location>
        <begin position="70"/>
        <end position="250"/>
    </location>
</feature>
<dbReference type="Pfam" id="PF00528">
    <property type="entry name" value="BPD_transp_1"/>
    <property type="match status" value="1"/>
</dbReference>
<dbReference type="PANTHER" id="PTHR30151:SF0">
    <property type="entry name" value="ABC TRANSPORTER PERMEASE PROTEIN MJ0413-RELATED"/>
    <property type="match status" value="1"/>
</dbReference>
<feature type="transmembrane region" description="Helical" evidence="7">
    <location>
        <begin position="76"/>
        <end position="97"/>
    </location>
</feature>
<comment type="subcellular location">
    <subcellularLocation>
        <location evidence="1 7">Cell membrane</location>
        <topology evidence="1 7">Multi-pass membrane protein</topology>
    </subcellularLocation>
</comment>
<dbReference type="RefSeq" id="WP_201309124.1">
    <property type="nucleotide sequence ID" value="NZ_BLYJ01000027.1"/>
</dbReference>
<dbReference type="InterPro" id="IPR000515">
    <property type="entry name" value="MetI-like"/>
</dbReference>
<organism evidence="9 10">
    <name type="scientific">Butyricicoccus faecihominis</name>
    <dbReference type="NCBI Taxonomy" id="1712515"/>
    <lineage>
        <taxon>Bacteria</taxon>
        <taxon>Bacillati</taxon>
        <taxon>Bacillota</taxon>
        <taxon>Clostridia</taxon>
        <taxon>Eubacteriales</taxon>
        <taxon>Butyricicoccaceae</taxon>
        <taxon>Butyricicoccus</taxon>
    </lineage>
</organism>
<evidence type="ECO:0000256" key="2">
    <source>
        <dbReference type="ARBA" id="ARBA00022448"/>
    </source>
</evidence>
<proteinExistence type="inferred from homology"/>
<keyword evidence="10" id="KW-1185">Reference proteome</keyword>
<feature type="transmembrane region" description="Helical" evidence="7">
    <location>
        <begin position="185"/>
        <end position="210"/>
    </location>
</feature>
<keyword evidence="5 7" id="KW-1133">Transmembrane helix</keyword>
<evidence type="ECO:0000256" key="1">
    <source>
        <dbReference type="ARBA" id="ARBA00004651"/>
    </source>
</evidence>
<dbReference type="PROSITE" id="PS50928">
    <property type="entry name" value="ABC_TM1"/>
    <property type="match status" value="1"/>
</dbReference>
<dbReference type="PANTHER" id="PTHR30151">
    <property type="entry name" value="ALKANE SULFONATE ABC TRANSPORTER-RELATED, MEMBRANE SUBUNIT"/>
    <property type="match status" value="1"/>
</dbReference>
<evidence type="ECO:0000256" key="7">
    <source>
        <dbReference type="RuleBase" id="RU363032"/>
    </source>
</evidence>